<name>A0A6J5KSN4_9CAUD</name>
<proteinExistence type="predicted"/>
<evidence type="ECO:0000313" key="1">
    <source>
        <dbReference type="EMBL" id="CAB4125498.1"/>
    </source>
</evidence>
<dbReference type="EMBL" id="LR796189">
    <property type="protein sequence ID" value="CAB4125498.1"/>
    <property type="molecule type" value="Genomic_DNA"/>
</dbReference>
<reference evidence="1" key="1">
    <citation type="submission" date="2020-04" db="EMBL/GenBank/DDBJ databases">
        <authorList>
            <person name="Chiriac C."/>
            <person name="Salcher M."/>
            <person name="Ghai R."/>
            <person name="Kavagutti S V."/>
        </authorList>
    </citation>
    <scope>NUCLEOTIDE SEQUENCE</scope>
</reference>
<protein>
    <submittedName>
        <fullName evidence="1">Uncharacterized protein</fullName>
    </submittedName>
</protein>
<accession>A0A6J5KSN4</accession>
<sequence>MIVVNRLGKTLIKIGIIKLTYDANNPLSNLEIGSLKAFGLIHCKEYVERYAERGLFPIEIL</sequence>
<organism evidence="1">
    <name type="scientific">uncultured Caudovirales phage</name>
    <dbReference type="NCBI Taxonomy" id="2100421"/>
    <lineage>
        <taxon>Viruses</taxon>
        <taxon>Duplodnaviria</taxon>
        <taxon>Heunggongvirae</taxon>
        <taxon>Uroviricota</taxon>
        <taxon>Caudoviricetes</taxon>
        <taxon>Peduoviridae</taxon>
        <taxon>Maltschvirus</taxon>
        <taxon>Maltschvirus maltsch</taxon>
    </lineage>
</organism>
<gene>
    <name evidence="1" type="ORF">UFOVP53_153</name>
</gene>